<comment type="subcellular location">
    <subcellularLocation>
        <location evidence="1">Cell envelope</location>
    </subcellularLocation>
</comment>
<dbReference type="InterPro" id="IPR050465">
    <property type="entry name" value="UPF0194_transport"/>
</dbReference>
<evidence type="ECO:0000256" key="2">
    <source>
        <dbReference type="ARBA" id="ARBA00023054"/>
    </source>
</evidence>
<dbReference type="Gene3D" id="2.40.420.20">
    <property type="match status" value="1"/>
</dbReference>
<reference evidence="6" key="1">
    <citation type="journal article" date="2019" name="Int. J. Syst. Evol. Microbiol.">
        <title>The Global Catalogue of Microorganisms (GCM) 10K type strain sequencing project: providing services to taxonomists for standard genome sequencing and annotation.</title>
        <authorList>
            <consortium name="The Broad Institute Genomics Platform"/>
            <consortium name="The Broad Institute Genome Sequencing Center for Infectious Disease"/>
            <person name="Wu L."/>
            <person name="Ma J."/>
        </authorList>
    </citation>
    <scope>NUCLEOTIDE SEQUENCE [LARGE SCALE GENOMIC DNA]</scope>
    <source>
        <strain evidence="6">JCM 17927</strain>
    </source>
</reference>
<organism evidence="5 6">
    <name type="scientific">Nibrella saemangeumensis</name>
    <dbReference type="NCBI Taxonomy" id="1084526"/>
    <lineage>
        <taxon>Bacteria</taxon>
        <taxon>Pseudomonadati</taxon>
        <taxon>Bacteroidota</taxon>
        <taxon>Cytophagia</taxon>
        <taxon>Cytophagales</taxon>
        <taxon>Spirosomataceae</taxon>
        <taxon>Nibrella</taxon>
    </lineage>
</organism>
<evidence type="ECO:0000256" key="1">
    <source>
        <dbReference type="ARBA" id="ARBA00004196"/>
    </source>
</evidence>
<dbReference type="Gene3D" id="2.40.30.170">
    <property type="match status" value="1"/>
</dbReference>
<dbReference type="Proteomes" id="UP001501175">
    <property type="component" value="Unassembled WGS sequence"/>
</dbReference>
<keyword evidence="4" id="KW-0472">Membrane</keyword>
<dbReference type="EMBL" id="BAABHD010000021">
    <property type="protein sequence ID" value="GAA4451734.1"/>
    <property type="molecule type" value="Genomic_DNA"/>
</dbReference>
<evidence type="ECO:0000313" key="5">
    <source>
        <dbReference type="EMBL" id="GAA4451734.1"/>
    </source>
</evidence>
<evidence type="ECO:0000256" key="3">
    <source>
        <dbReference type="SAM" id="Coils"/>
    </source>
</evidence>
<evidence type="ECO:0000313" key="6">
    <source>
        <dbReference type="Proteomes" id="UP001501175"/>
    </source>
</evidence>
<accession>A0ABP8MJL4</accession>
<comment type="caution">
    <text evidence="5">The sequence shown here is derived from an EMBL/GenBank/DDBJ whole genome shotgun (WGS) entry which is preliminary data.</text>
</comment>
<name>A0ABP8MJL4_9BACT</name>
<keyword evidence="4" id="KW-1133">Transmembrane helix</keyword>
<gene>
    <name evidence="5" type="ORF">GCM10023189_14010</name>
</gene>
<evidence type="ECO:0000256" key="4">
    <source>
        <dbReference type="SAM" id="Phobius"/>
    </source>
</evidence>
<proteinExistence type="predicted"/>
<keyword evidence="6" id="KW-1185">Reference proteome</keyword>
<sequence>MAQDLAYKRQIHTTTMDREIAPEIARQSRNKGVFVGLIALTALVAAIWMFRNVLKTSVESAKIRTGVAEVGSVENTLNATGEVIPAYEQIITTPIRASIQRVLLTPGTQVKPGQAILELDKSLSLIEYEKMKDQLALKRNGIDQLKMKLNKNLYDAEINDKIKSLNINRLRAEWEDTKRLQKVGGKTQEDVTRAENALRIAELEKKQLENDLNYNRQSMSSSVRESTLQAQIEEKNLQEMERKLKQADILTDRAGVLTWVNENIGSAVNEGEMLAKVADLASFRIEGSCSDVYADQVKAGLPVVVKVNETTLRGIITQVKPSVQNGVIQFTVQLDNNSHASLRPKMKVEVFVVTERAAKAVRVPNGPAFKGKRRQHVFVLENGIAKRREIEVGLSNFDYVEVKSGIQPGEKVILTDLSQYEHLQELTIDANSK</sequence>
<protein>
    <submittedName>
        <fullName evidence="5">Efflux RND transporter periplasmic adaptor subunit</fullName>
    </submittedName>
</protein>
<dbReference type="PANTHER" id="PTHR32347">
    <property type="entry name" value="EFFLUX SYSTEM COMPONENT YKNX-RELATED"/>
    <property type="match status" value="1"/>
</dbReference>
<keyword evidence="2 3" id="KW-0175">Coiled coil</keyword>
<feature type="transmembrane region" description="Helical" evidence="4">
    <location>
        <begin position="32"/>
        <end position="50"/>
    </location>
</feature>
<keyword evidence="4" id="KW-0812">Transmembrane</keyword>
<feature type="coiled-coil region" evidence="3">
    <location>
        <begin position="191"/>
        <end position="250"/>
    </location>
</feature>
<dbReference type="PANTHER" id="PTHR32347:SF14">
    <property type="entry name" value="EFFLUX SYSTEM COMPONENT YKNX-RELATED"/>
    <property type="match status" value="1"/>
</dbReference>